<keyword evidence="20" id="KW-1185">Reference proteome</keyword>
<dbReference type="Gene3D" id="3.40.850.10">
    <property type="entry name" value="Kinesin motor domain"/>
    <property type="match status" value="1"/>
</dbReference>
<evidence type="ECO:0000256" key="14">
    <source>
        <dbReference type="ARBA" id="ARBA00074599"/>
    </source>
</evidence>
<feature type="compositionally biased region" description="Polar residues" evidence="17">
    <location>
        <begin position="1069"/>
        <end position="1081"/>
    </location>
</feature>
<dbReference type="PANTHER" id="PTHR47970">
    <property type="entry name" value="KINESIN-LIKE PROTEIN KIF11"/>
    <property type="match status" value="1"/>
</dbReference>
<dbReference type="InterPro" id="IPR027417">
    <property type="entry name" value="P-loop_NTPase"/>
</dbReference>
<keyword evidence="10" id="KW-0206">Cytoskeleton</keyword>
<name>K0KVN2_WICCF</name>
<keyword evidence="4" id="KW-0493">Microtubule</keyword>
<keyword evidence="6" id="KW-0498">Mitosis</keyword>
<dbReference type="GO" id="GO:0008574">
    <property type="term" value="F:plus-end-directed microtubule motor activity"/>
    <property type="evidence" value="ECO:0007669"/>
    <property type="project" value="TreeGrafter"/>
</dbReference>
<sequence>MSDRNSIRPGMRTSLAPARSRASDVSKKRSSIAHPPNSSSGSFTKPKQSTTSKRKSDVDGKEESHISVYVRCRSRNDREIKENSGVVVSTMGHMGKEIVLQTGPMSVSNKTYTFDRVFGAESDQEMVYDGIASGVLEEMLQGYNCTVFAYGQTGTGKTYTMSGDIEMSGTQLSENAGIIPRTLTQLFNHLEKNPDFSVKISFIELYNEELRDLLNNETNSDRKVRIFEEPNKKSIMVQGMEEIYVKSAVEGMKVLADGSYKRQVAATQCNDLSSRSHTVFTITVHMKEVDPVSGEEYLKIGKLNLVDLAGSENINRSGAENKRAREAGMINQSLLTLGRVINALVDQSPHIPYRESKLTRLLQDSLGGRTKTCIIATISPAKVSLEETISTLEYANRAKNIKNKPQVNSSMSKKMLIKEYVQEIERLRNDLNATRSKNGIYVTEENWQKVTAESESRRIQVDEQKLRMDVLEEQIKKFKTNFEAQLEQINKAERDLEDSKQQNEQLNKSLIDTTEKLNKSEEQHRFETFVSEEYRTTENELHKIGVSLTGLLEDVIQEKEMLYSRVDHKSKLEKQNVETLDVEKEELVKKSEGVNLVISQFHKDSTKLSNILTDNFEKMVHSQQSKIKSKRQDIEQVKSNFVINVDELIRSIVDKSSLTTKEIDQIEHVKQEIKSQIISELDEFKLENSKSSQSLLSDLSAFEKLVSLCFEKINQQVKTSFETVQTQLEVQSAEIIDLKNKLLEHQTKYVDMIKHQTIKLENFKESERKKSKFEKQQLLEKITSLIDSYDEDRNKRVEDELDHIKPELEHIASKQTDFTYNFDKFISENWLQNQTKFQEHLNEQKTQFSNSLEGYNGDLQNNTRTIMSNIETNKQSQESKVEYTISNLDSNMDSLNNHAQKLKEINGQSLEFSTSQLNNFQRTITDSFASISKEFKTIGKELENTKPQLVDNYLSKQNSFFDQLQTKTQESIQSLQKHISSIRYSVDEEEPMVKRPKFEIHKDLPKSLSRDEIEELHREEIYGEIPIQRTKTNESSHSDQLMIDADQEEKKSIASPLMPIPDKPYKQPLATSTRDLNIIRKNSNEANEKLKRTNSLTRKETSRPGSAHSNRSN</sequence>
<dbReference type="PANTHER" id="PTHR47970:SF12">
    <property type="entry name" value="KINESIN FAMILY MEMBER 11"/>
    <property type="match status" value="1"/>
</dbReference>
<proteinExistence type="inferred from homology"/>
<evidence type="ECO:0000256" key="16">
    <source>
        <dbReference type="SAM" id="Coils"/>
    </source>
</evidence>
<keyword evidence="11" id="KW-0131">Cell cycle</keyword>
<dbReference type="GO" id="GO:0007018">
    <property type="term" value="P:microtubule-based movement"/>
    <property type="evidence" value="ECO:0007669"/>
    <property type="project" value="InterPro"/>
</dbReference>
<evidence type="ECO:0000256" key="10">
    <source>
        <dbReference type="ARBA" id="ARBA00023212"/>
    </source>
</evidence>
<keyword evidence="2" id="KW-0963">Cytoplasm</keyword>
<dbReference type="eggNOG" id="KOG0243">
    <property type="taxonomic scope" value="Eukaryota"/>
</dbReference>
<dbReference type="Pfam" id="PF00225">
    <property type="entry name" value="Kinesin"/>
    <property type="match status" value="1"/>
</dbReference>
<evidence type="ECO:0000256" key="2">
    <source>
        <dbReference type="ARBA" id="ARBA00022490"/>
    </source>
</evidence>
<evidence type="ECO:0000256" key="3">
    <source>
        <dbReference type="ARBA" id="ARBA00022618"/>
    </source>
</evidence>
<organism evidence="19 20">
    <name type="scientific">Wickerhamomyces ciferrii (strain ATCC 14091 / BCRC 22168 / CBS 111 / JCM 3599 / NBRC 0793 / NRRL Y-1031 F-60-10)</name>
    <name type="common">Yeast</name>
    <name type="synonym">Pichia ciferrii</name>
    <dbReference type="NCBI Taxonomy" id="1206466"/>
    <lineage>
        <taxon>Eukaryota</taxon>
        <taxon>Fungi</taxon>
        <taxon>Dikarya</taxon>
        <taxon>Ascomycota</taxon>
        <taxon>Saccharomycotina</taxon>
        <taxon>Saccharomycetes</taxon>
        <taxon>Phaffomycetales</taxon>
        <taxon>Wickerhamomycetaceae</taxon>
        <taxon>Wickerhamomyces</taxon>
    </lineage>
</organism>
<dbReference type="InterPro" id="IPR047241">
    <property type="entry name" value="KIF11-like_kin_motor_dom"/>
</dbReference>
<dbReference type="SMART" id="SM00129">
    <property type="entry name" value="KISc"/>
    <property type="match status" value="1"/>
</dbReference>
<dbReference type="FunCoup" id="K0KVN2">
    <property type="interactions" value="1088"/>
</dbReference>
<feature type="compositionally biased region" description="Polar residues" evidence="17">
    <location>
        <begin position="36"/>
        <end position="51"/>
    </location>
</feature>
<dbReference type="SUPFAM" id="SSF52540">
    <property type="entry name" value="P-loop containing nucleoside triphosphate hydrolases"/>
    <property type="match status" value="1"/>
</dbReference>
<dbReference type="PROSITE" id="PS50067">
    <property type="entry name" value="KINESIN_MOTOR_2"/>
    <property type="match status" value="1"/>
</dbReference>
<dbReference type="CDD" id="cd01364">
    <property type="entry name" value="KISc_BimC_Eg5"/>
    <property type="match status" value="1"/>
</dbReference>
<accession>K0KVN2</accession>
<comment type="subcellular location">
    <subcellularLocation>
        <location evidence="1">Cytoplasm</location>
        <location evidence="1">Cytoskeleton</location>
        <location evidence="1">Spindle</location>
    </subcellularLocation>
</comment>
<dbReference type="PRINTS" id="PR00380">
    <property type="entry name" value="KINESINHEAVY"/>
</dbReference>
<feature type="compositionally biased region" description="Basic and acidic residues" evidence="17">
    <location>
        <begin position="1082"/>
        <end position="1102"/>
    </location>
</feature>
<dbReference type="HOGENOM" id="CLU_001485_33_2_1"/>
<feature type="coiled-coil region" evidence="16">
    <location>
        <begin position="461"/>
        <end position="523"/>
    </location>
</feature>
<dbReference type="AlphaFoldDB" id="K0KVN2"/>
<feature type="domain" description="Kinesin motor" evidence="18">
    <location>
        <begin position="65"/>
        <end position="401"/>
    </location>
</feature>
<dbReference type="GO" id="GO:0005524">
    <property type="term" value="F:ATP binding"/>
    <property type="evidence" value="ECO:0007669"/>
    <property type="project" value="UniProtKB-UniRule"/>
</dbReference>
<dbReference type="GO" id="GO:0005634">
    <property type="term" value="C:nucleus"/>
    <property type="evidence" value="ECO:0007669"/>
    <property type="project" value="TreeGrafter"/>
</dbReference>
<evidence type="ECO:0000256" key="6">
    <source>
        <dbReference type="ARBA" id="ARBA00022776"/>
    </source>
</evidence>
<evidence type="ECO:0000256" key="17">
    <source>
        <dbReference type="SAM" id="MobiDB-lite"/>
    </source>
</evidence>
<dbReference type="EMBL" id="CAIF01000184">
    <property type="protein sequence ID" value="CCH45198.1"/>
    <property type="molecule type" value="Genomic_DNA"/>
</dbReference>
<comment type="function">
    <text evidence="13">Required for assembly of the mitotic spindle. Interacts with spindle microtubules to produce an outwardly directed force acting upon the poles. Following spindle assembly, CIN8 and KIP1 apparently act to oppose a force that draws separated poles back together. This force seems to be mediate by KAR3.</text>
</comment>
<dbReference type="PROSITE" id="PS00411">
    <property type="entry name" value="KINESIN_MOTOR_1"/>
    <property type="match status" value="1"/>
</dbReference>
<evidence type="ECO:0000256" key="8">
    <source>
        <dbReference type="ARBA" id="ARBA00023054"/>
    </source>
</evidence>
<evidence type="ECO:0000256" key="9">
    <source>
        <dbReference type="ARBA" id="ARBA00023175"/>
    </source>
</evidence>
<dbReference type="Proteomes" id="UP000009328">
    <property type="component" value="Unassembled WGS sequence"/>
</dbReference>
<dbReference type="GO" id="GO:0005876">
    <property type="term" value="C:spindle microtubule"/>
    <property type="evidence" value="ECO:0007669"/>
    <property type="project" value="TreeGrafter"/>
</dbReference>
<gene>
    <name evidence="19" type="ORF">BN7_4779</name>
</gene>
<comment type="caution">
    <text evidence="19">The sequence shown here is derived from an EMBL/GenBank/DDBJ whole genome shotgun (WGS) entry which is preliminary data.</text>
</comment>
<dbReference type="GO" id="GO:0072686">
    <property type="term" value="C:mitotic spindle"/>
    <property type="evidence" value="ECO:0007669"/>
    <property type="project" value="TreeGrafter"/>
</dbReference>
<dbReference type="STRING" id="1206466.K0KVN2"/>
<feature type="region of interest" description="Disordered" evidence="17">
    <location>
        <begin position="1"/>
        <end position="64"/>
    </location>
</feature>
<keyword evidence="9 15" id="KW-0505">Motor protein</keyword>
<evidence type="ECO:0000256" key="11">
    <source>
        <dbReference type="ARBA" id="ARBA00023306"/>
    </source>
</evidence>
<evidence type="ECO:0000256" key="15">
    <source>
        <dbReference type="PROSITE-ProRule" id="PRU00283"/>
    </source>
</evidence>
<evidence type="ECO:0000259" key="18">
    <source>
        <dbReference type="PROSITE" id="PS50067"/>
    </source>
</evidence>
<dbReference type="InParanoid" id="K0KVN2"/>
<dbReference type="InterPro" id="IPR001752">
    <property type="entry name" value="Kinesin_motor_dom"/>
</dbReference>
<feature type="compositionally biased region" description="Basic and acidic residues" evidence="17">
    <location>
        <begin position="54"/>
        <end position="64"/>
    </location>
</feature>
<dbReference type="InterPro" id="IPR047149">
    <property type="entry name" value="KIF11-like"/>
</dbReference>
<dbReference type="InterPro" id="IPR019821">
    <property type="entry name" value="Kinesin_motor_CS"/>
</dbReference>
<reference evidence="19 20" key="1">
    <citation type="journal article" date="2012" name="Eukaryot. Cell">
        <title>Draft genome sequence of Wickerhamomyces ciferrii NRRL Y-1031 F-60-10.</title>
        <authorList>
            <person name="Schneider J."/>
            <person name="Andrea H."/>
            <person name="Blom J."/>
            <person name="Jaenicke S."/>
            <person name="Ruckert C."/>
            <person name="Schorsch C."/>
            <person name="Szczepanowski R."/>
            <person name="Farwick M."/>
            <person name="Goesmann A."/>
            <person name="Puhler A."/>
            <person name="Schaffer S."/>
            <person name="Tauch A."/>
            <person name="Kohler T."/>
            <person name="Brinkrolf K."/>
        </authorList>
    </citation>
    <scope>NUCLEOTIDE SEQUENCE [LARGE SCALE GENOMIC DNA]</scope>
    <source>
        <strain evidence="20">ATCC 14091 / BCRC 22168 / CBS 111 / JCM 3599 / NBRC 0793 / NRRL Y-1031 F-60-10</strain>
    </source>
</reference>
<evidence type="ECO:0000256" key="5">
    <source>
        <dbReference type="ARBA" id="ARBA00022741"/>
    </source>
</evidence>
<comment type="similarity">
    <text evidence="12">Belongs to the TRAFAC class myosin-kinesin ATPase superfamily. Kinesin family. KIN-5/BimC subfamily.</text>
</comment>
<keyword evidence="7 15" id="KW-0067">ATP-binding</keyword>
<evidence type="ECO:0000256" key="13">
    <source>
        <dbReference type="ARBA" id="ARBA00059896"/>
    </source>
</evidence>
<evidence type="ECO:0000313" key="19">
    <source>
        <dbReference type="EMBL" id="CCH45198.1"/>
    </source>
</evidence>
<protein>
    <recommendedName>
        <fullName evidence="14">Kinesin-like protein KIP1</fullName>
    </recommendedName>
</protein>
<evidence type="ECO:0000256" key="7">
    <source>
        <dbReference type="ARBA" id="ARBA00022840"/>
    </source>
</evidence>
<evidence type="ECO:0000256" key="1">
    <source>
        <dbReference type="ARBA" id="ARBA00004186"/>
    </source>
</evidence>
<feature type="binding site" evidence="15">
    <location>
        <begin position="151"/>
        <end position="158"/>
    </location>
    <ligand>
        <name>ATP</name>
        <dbReference type="ChEBI" id="CHEBI:30616"/>
    </ligand>
</feature>
<keyword evidence="3" id="KW-0132">Cell division</keyword>
<feature type="compositionally biased region" description="Polar residues" evidence="17">
    <location>
        <begin position="1103"/>
        <end position="1113"/>
    </location>
</feature>
<evidence type="ECO:0000256" key="12">
    <source>
        <dbReference type="ARBA" id="ARBA00034704"/>
    </source>
</evidence>
<dbReference type="GO" id="GO:0008017">
    <property type="term" value="F:microtubule binding"/>
    <property type="evidence" value="ECO:0007669"/>
    <property type="project" value="InterPro"/>
</dbReference>
<dbReference type="GO" id="GO:0000073">
    <property type="term" value="P:initial mitotic spindle pole body separation"/>
    <property type="evidence" value="ECO:0007669"/>
    <property type="project" value="TreeGrafter"/>
</dbReference>
<feature type="region of interest" description="Disordered" evidence="17">
    <location>
        <begin position="1049"/>
        <end position="1113"/>
    </location>
</feature>
<dbReference type="GO" id="GO:0051301">
    <property type="term" value="P:cell division"/>
    <property type="evidence" value="ECO:0007669"/>
    <property type="project" value="UniProtKB-KW"/>
</dbReference>
<dbReference type="InterPro" id="IPR036961">
    <property type="entry name" value="Kinesin_motor_dom_sf"/>
</dbReference>
<evidence type="ECO:0000256" key="4">
    <source>
        <dbReference type="ARBA" id="ARBA00022701"/>
    </source>
</evidence>
<keyword evidence="8 16" id="KW-0175">Coiled coil</keyword>
<keyword evidence="5 15" id="KW-0547">Nucleotide-binding</keyword>
<dbReference type="FunFam" id="3.40.850.10:FF:000051">
    <property type="entry name" value="Kinesin-like protein bimC"/>
    <property type="match status" value="1"/>
</dbReference>
<evidence type="ECO:0000313" key="20">
    <source>
        <dbReference type="Proteomes" id="UP000009328"/>
    </source>
</evidence>